<keyword evidence="3 5" id="KW-1133">Transmembrane helix</keyword>
<dbReference type="PANTHER" id="PTHR36926">
    <property type="entry name" value="COLICIN V PRODUCTION PROTEIN"/>
    <property type="match status" value="1"/>
</dbReference>
<dbReference type="GO" id="GO:0009403">
    <property type="term" value="P:toxin biosynthetic process"/>
    <property type="evidence" value="ECO:0007669"/>
    <property type="project" value="InterPro"/>
</dbReference>
<dbReference type="GO" id="GO:0016020">
    <property type="term" value="C:membrane"/>
    <property type="evidence" value="ECO:0007669"/>
    <property type="project" value="UniProtKB-SubCell"/>
</dbReference>
<evidence type="ECO:0000256" key="3">
    <source>
        <dbReference type="ARBA" id="ARBA00022989"/>
    </source>
</evidence>
<feature type="transmembrane region" description="Helical" evidence="5">
    <location>
        <begin position="31"/>
        <end position="52"/>
    </location>
</feature>
<gene>
    <name evidence="6" type="ORF">KBTEX_00848</name>
</gene>
<sequence length="204" mass="21872">MSWLDIVFLSVIAISVIISLVRGFVRECLSIVTWIAAIWAAVRFTAPVAVWLDGLIASPTVRMAVAFGALFVAVLLAGGLLNHLARQLVGRTGLSGTDRTLGAVFGAARGAVIIAALILAAGLTTLPREGWWQRSVIAAWMTPRVCSLGVEGWLEDFRLRVPGTGAGERGERLSRYWDEFCRRPTLVRRSTEGLAAGADGGVIE</sequence>
<proteinExistence type="predicted"/>
<reference evidence="6" key="1">
    <citation type="submission" date="2019-06" db="EMBL/GenBank/DDBJ databases">
        <authorList>
            <person name="Murdoch R.W."/>
            <person name="Fathepure B."/>
        </authorList>
    </citation>
    <scope>NUCLEOTIDE SEQUENCE</scope>
</reference>
<evidence type="ECO:0008006" key="7">
    <source>
        <dbReference type="Google" id="ProtNLM"/>
    </source>
</evidence>
<comment type="subcellular location">
    <subcellularLocation>
        <location evidence="1">Membrane</location>
        <topology evidence="1">Multi-pass membrane protein</topology>
    </subcellularLocation>
</comment>
<keyword evidence="2 5" id="KW-0812">Transmembrane</keyword>
<dbReference type="PANTHER" id="PTHR36926:SF1">
    <property type="entry name" value="COLICIN V PRODUCTION PROTEIN"/>
    <property type="match status" value="1"/>
</dbReference>
<dbReference type="AlphaFoldDB" id="A0A5B8R7D3"/>
<organism evidence="6">
    <name type="scientific">uncultured organism</name>
    <dbReference type="NCBI Taxonomy" id="155900"/>
    <lineage>
        <taxon>unclassified sequences</taxon>
        <taxon>environmental samples</taxon>
    </lineage>
</organism>
<feature type="transmembrane region" description="Helical" evidence="5">
    <location>
        <begin position="64"/>
        <end position="81"/>
    </location>
</feature>
<accession>A0A5B8R7D3</accession>
<dbReference type="InterPro" id="IPR003825">
    <property type="entry name" value="Colicin-V_CvpA"/>
</dbReference>
<dbReference type="InterPro" id="IPR052719">
    <property type="entry name" value="CvpA-like"/>
</dbReference>
<dbReference type="EMBL" id="MN079085">
    <property type="protein sequence ID" value="QEA04540.1"/>
    <property type="molecule type" value="Genomic_DNA"/>
</dbReference>
<dbReference type="Pfam" id="PF02674">
    <property type="entry name" value="Colicin_V"/>
    <property type="match status" value="1"/>
</dbReference>
<evidence type="ECO:0000256" key="4">
    <source>
        <dbReference type="ARBA" id="ARBA00023136"/>
    </source>
</evidence>
<evidence type="ECO:0000256" key="2">
    <source>
        <dbReference type="ARBA" id="ARBA00022692"/>
    </source>
</evidence>
<keyword evidence="4 5" id="KW-0472">Membrane</keyword>
<feature type="transmembrane region" description="Helical" evidence="5">
    <location>
        <begin position="101"/>
        <end position="126"/>
    </location>
</feature>
<protein>
    <recommendedName>
        <fullName evidence="7">Colicin V production protein</fullName>
    </recommendedName>
</protein>
<evidence type="ECO:0000256" key="1">
    <source>
        <dbReference type="ARBA" id="ARBA00004141"/>
    </source>
</evidence>
<name>A0A5B8R7D3_9ZZZZ</name>
<evidence type="ECO:0000256" key="5">
    <source>
        <dbReference type="SAM" id="Phobius"/>
    </source>
</evidence>
<evidence type="ECO:0000313" key="6">
    <source>
        <dbReference type="EMBL" id="QEA04540.1"/>
    </source>
</evidence>
<feature type="transmembrane region" description="Helical" evidence="5">
    <location>
        <begin position="7"/>
        <end position="25"/>
    </location>
</feature>